<gene>
    <name evidence="2" type="ORF">WA026_011492</name>
</gene>
<organism evidence="2 3">
    <name type="scientific">Henosepilachna vigintioctopunctata</name>
    <dbReference type="NCBI Taxonomy" id="420089"/>
    <lineage>
        <taxon>Eukaryota</taxon>
        <taxon>Metazoa</taxon>
        <taxon>Ecdysozoa</taxon>
        <taxon>Arthropoda</taxon>
        <taxon>Hexapoda</taxon>
        <taxon>Insecta</taxon>
        <taxon>Pterygota</taxon>
        <taxon>Neoptera</taxon>
        <taxon>Endopterygota</taxon>
        <taxon>Coleoptera</taxon>
        <taxon>Polyphaga</taxon>
        <taxon>Cucujiformia</taxon>
        <taxon>Coccinelloidea</taxon>
        <taxon>Coccinellidae</taxon>
        <taxon>Epilachninae</taxon>
        <taxon>Epilachnini</taxon>
        <taxon>Henosepilachna</taxon>
    </lineage>
</organism>
<keyword evidence="1" id="KW-0472">Membrane</keyword>
<comment type="caution">
    <text evidence="2">The sequence shown here is derived from an EMBL/GenBank/DDBJ whole genome shotgun (WGS) entry which is preliminary data.</text>
</comment>
<feature type="transmembrane region" description="Helical" evidence="1">
    <location>
        <begin position="6"/>
        <end position="28"/>
    </location>
</feature>
<protein>
    <submittedName>
        <fullName evidence="2">Uncharacterized protein</fullName>
    </submittedName>
</protein>
<evidence type="ECO:0000256" key="1">
    <source>
        <dbReference type="SAM" id="Phobius"/>
    </source>
</evidence>
<evidence type="ECO:0000313" key="2">
    <source>
        <dbReference type="EMBL" id="KAK9871215.1"/>
    </source>
</evidence>
<name>A0AAW1TRC7_9CUCU</name>
<dbReference type="EMBL" id="JARQZJ010000005">
    <property type="protein sequence ID" value="KAK9871215.1"/>
    <property type="molecule type" value="Genomic_DNA"/>
</dbReference>
<keyword evidence="1" id="KW-0812">Transmembrane</keyword>
<accession>A0AAW1TRC7</accession>
<feature type="transmembrane region" description="Helical" evidence="1">
    <location>
        <begin position="40"/>
        <end position="61"/>
    </location>
</feature>
<sequence>MLCFLILKAIFSLLFSFIILLVPETIYLDFFKFSDKLLSLSFSFIAAKSLLIHSVIVWIFLPLTKIIVSSTNNRIEHFFTCKTISLMYKENSSGSKTVP</sequence>
<keyword evidence="3" id="KW-1185">Reference proteome</keyword>
<evidence type="ECO:0000313" key="3">
    <source>
        <dbReference type="Proteomes" id="UP001431783"/>
    </source>
</evidence>
<proteinExistence type="predicted"/>
<dbReference type="AlphaFoldDB" id="A0AAW1TRC7"/>
<keyword evidence="1" id="KW-1133">Transmembrane helix</keyword>
<dbReference type="Proteomes" id="UP001431783">
    <property type="component" value="Unassembled WGS sequence"/>
</dbReference>
<reference evidence="2 3" key="1">
    <citation type="submission" date="2023-03" db="EMBL/GenBank/DDBJ databases">
        <title>Genome insight into feeding habits of ladybird beetles.</title>
        <authorList>
            <person name="Li H.-S."/>
            <person name="Huang Y.-H."/>
            <person name="Pang H."/>
        </authorList>
    </citation>
    <scope>NUCLEOTIDE SEQUENCE [LARGE SCALE GENOMIC DNA]</scope>
    <source>
        <strain evidence="2">SYSU_2023b</strain>
        <tissue evidence="2">Whole body</tissue>
    </source>
</reference>